<dbReference type="EMBL" id="JAMLJM010000001">
    <property type="protein sequence ID" value="MCL9807828.1"/>
    <property type="molecule type" value="Genomic_DNA"/>
</dbReference>
<protein>
    <submittedName>
        <fullName evidence="3">PorT family protein</fullName>
    </submittedName>
</protein>
<dbReference type="RefSeq" id="WP_250590394.1">
    <property type="nucleotide sequence ID" value="NZ_JAMLJM010000001.1"/>
</dbReference>
<dbReference type="SUPFAM" id="SSF56925">
    <property type="entry name" value="OMPA-like"/>
    <property type="match status" value="1"/>
</dbReference>
<evidence type="ECO:0000313" key="3">
    <source>
        <dbReference type="EMBL" id="MCL9807828.1"/>
    </source>
</evidence>
<dbReference type="InterPro" id="IPR011250">
    <property type="entry name" value="OMP/PagP_B-barrel"/>
</dbReference>
<organism evidence="3 4">
    <name type="scientific">Flavobacterium luminosum</name>
    <dbReference type="NCBI Taxonomy" id="2949086"/>
    <lineage>
        <taxon>Bacteria</taxon>
        <taxon>Pseudomonadati</taxon>
        <taxon>Bacteroidota</taxon>
        <taxon>Flavobacteriia</taxon>
        <taxon>Flavobacteriales</taxon>
        <taxon>Flavobacteriaceae</taxon>
        <taxon>Flavobacterium</taxon>
    </lineage>
</organism>
<feature type="domain" description="Outer membrane protein beta-barrel" evidence="2">
    <location>
        <begin position="19"/>
        <end position="160"/>
    </location>
</feature>
<accession>A0ABT0TJZ6</accession>
<keyword evidence="1" id="KW-0732">Signal</keyword>
<feature type="signal peptide" evidence="1">
    <location>
        <begin position="1"/>
        <end position="20"/>
    </location>
</feature>
<name>A0ABT0TJZ6_9FLAO</name>
<dbReference type="Proteomes" id="UP001317191">
    <property type="component" value="Unassembled WGS sequence"/>
</dbReference>
<reference evidence="3 4" key="1">
    <citation type="submission" date="2022-05" db="EMBL/GenBank/DDBJ databases">
        <title>Flavobacterium sp., isolated from activated sludge.</title>
        <authorList>
            <person name="Ran Q."/>
        </authorList>
    </citation>
    <scope>NUCLEOTIDE SEQUENCE [LARGE SCALE GENOMIC DNA]</scope>
    <source>
        <strain evidence="3 4">HXWNR70</strain>
    </source>
</reference>
<dbReference type="Pfam" id="PF13568">
    <property type="entry name" value="OMP_b-brl_2"/>
    <property type="match status" value="1"/>
</dbReference>
<gene>
    <name evidence="3" type="ORF">NAT50_00460</name>
</gene>
<evidence type="ECO:0000256" key="1">
    <source>
        <dbReference type="SAM" id="SignalP"/>
    </source>
</evidence>
<dbReference type="InterPro" id="IPR025665">
    <property type="entry name" value="Beta-barrel_OMP_2"/>
</dbReference>
<comment type="caution">
    <text evidence="3">The sequence shown here is derived from an EMBL/GenBank/DDBJ whole genome shotgun (WGS) entry which is preliminary data.</text>
</comment>
<keyword evidence="4" id="KW-1185">Reference proteome</keyword>
<evidence type="ECO:0000313" key="4">
    <source>
        <dbReference type="Proteomes" id="UP001317191"/>
    </source>
</evidence>
<feature type="chain" id="PRO_5045641503" evidence="1">
    <location>
        <begin position="21"/>
        <end position="179"/>
    </location>
</feature>
<proteinExistence type="predicted"/>
<sequence>MKKWIFTGLLVVACSTIGQAQLLKIGIKAGANYANFSGSDLQTDAITSYHAGLSAQIKLGDSFSVQPEIMYSTQGASYDNLSEEVKAKLGYVSLPLMARIHMGKTVSLDLGPQFSYLLSKDVDFDTDINEFDFAGVGGLTVNVTEKIFIQGRYVLGLTEISKNADAKNSVGQLSVGFVF</sequence>
<evidence type="ECO:0000259" key="2">
    <source>
        <dbReference type="Pfam" id="PF13568"/>
    </source>
</evidence>